<keyword evidence="2 4" id="KW-0472">Membrane</keyword>
<dbReference type="KEGG" id="poz:I0K15_06040"/>
<dbReference type="SUPFAM" id="SSF103088">
    <property type="entry name" value="OmpA-like"/>
    <property type="match status" value="1"/>
</dbReference>
<keyword evidence="3" id="KW-0998">Cell outer membrane</keyword>
<accession>A0A7S9QED7</accession>
<evidence type="ECO:0000256" key="3">
    <source>
        <dbReference type="ARBA" id="ARBA00023237"/>
    </source>
</evidence>
<dbReference type="PANTHER" id="PTHR30329:SF21">
    <property type="entry name" value="LIPOPROTEIN YIAD-RELATED"/>
    <property type="match status" value="1"/>
</dbReference>
<feature type="domain" description="OmpA-like" evidence="5">
    <location>
        <begin position="58"/>
        <end position="174"/>
    </location>
</feature>
<protein>
    <submittedName>
        <fullName evidence="6">OmpA family protein</fullName>
    </submittedName>
</protein>
<dbReference type="AlphaFoldDB" id="A0A7S9QED7"/>
<proteinExistence type="predicted"/>
<gene>
    <name evidence="6" type="ORF">I0K15_06040</name>
</gene>
<dbReference type="RefSeq" id="WP_196104496.1">
    <property type="nucleotide sequence ID" value="NZ_CP064942.1"/>
</dbReference>
<dbReference type="Proteomes" id="UP000594800">
    <property type="component" value="Chromosome"/>
</dbReference>
<sequence length="209" mass="22513">MSWNKICLPIFAAAALGACSYDEAGLTSTSPGFGEAVATNHAVQVGYATEGALFDALSARFEQQVPTTVNFDFNRSTLGPEARAILDQQANWLRNHPEARLRVEGHTDLVGGENFNLSLGLRRAESAVAYLVSRGVDRSRLDAVSTFGETMPVVATEQRERLNRRTVTRVAGIAAELAGSGFDGKRAVNIYDAYVNKDAIVDIEFASGE</sequence>
<dbReference type="PRINTS" id="PR01021">
    <property type="entry name" value="OMPADOMAIN"/>
</dbReference>
<dbReference type="GO" id="GO:0009279">
    <property type="term" value="C:cell outer membrane"/>
    <property type="evidence" value="ECO:0007669"/>
    <property type="project" value="UniProtKB-SubCell"/>
</dbReference>
<dbReference type="InterPro" id="IPR050330">
    <property type="entry name" value="Bact_OuterMem_StrucFunc"/>
</dbReference>
<dbReference type="PROSITE" id="PS51257">
    <property type="entry name" value="PROKAR_LIPOPROTEIN"/>
    <property type="match status" value="1"/>
</dbReference>
<comment type="subcellular location">
    <subcellularLocation>
        <location evidence="1">Cell outer membrane</location>
    </subcellularLocation>
</comment>
<evidence type="ECO:0000256" key="1">
    <source>
        <dbReference type="ARBA" id="ARBA00004442"/>
    </source>
</evidence>
<reference evidence="6 7" key="1">
    <citation type="submission" date="2020-11" db="EMBL/GenBank/DDBJ databases">
        <title>Description of Pontivivens ytuae sp. nov. isolated from deep sea sediment of Mariana Trench.</title>
        <authorList>
            <person name="Wang Z."/>
            <person name="Sun Q.-L."/>
            <person name="Xu X.-D."/>
            <person name="Tang Y.-Z."/>
            <person name="Zhang J."/>
        </authorList>
    </citation>
    <scope>NUCLEOTIDE SEQUENCE [LARGE SCALE GENOMIC DNA]</scope>
    <source>
        <strain evidence="6 7">MT2928</strain>
    </source>
</reference>
<dbReference type="InterPro" id="IPR036737">
    <property type="entry name" value="OmpA-like_sf"/>
</dbReference>
<evidence type="ECO:0000259" key="5">
    <source>
        <dbReference type="PROSITE" id="PS51123"/>
    </source>
</evidence>
<dbReference type="EMBL" id="CP064942">
    <property type="protein sequence ID" value="QPH55297.1"/>
    <property type="molecule type" value="Genomic_DNA"/>
</dbReference>
<dbReference type="Pfam" id="PF00691">
    <property type="entry name" value="OmpA"/>
    <property type="match status" value="1"/>
</dbReference>
<dbReference type="Gene3D" id="3.30.1330.60">
    <property type="entry name" value="OmpA-like domain"/>
    <property type="match status" value="1"/>
</dbReference>
<keyword evidence="7" id="KW-1185">Reference proteome</keyword>
<evidence type="ECO:0000313" key="6">
    <source>
        <dbReference type="EMBL" id="QPH55297.1"/>
    </source>
</evidence>
<dbReference type="InterPro" id="IPR006664">
    <property type="entry name" value="OMP_bac"/>
</dbReference>
<evidence type="ECO:0000256" key="4">
    <source>
        <dbReference type="PROSITE-ProRule" id="PRU00473"/>
    </source>
</evidence>
<name>A0A7S9QED7_9RHOB</name>
<evidence type="ECO:0000256" key="2">
    <source>
        <dbReference type="ARBA" id="ARBA00023136"/>
    </source>
</evidence>
<evidence type="ECO:0000313" key="7">
    <source>
        <dbReference type="Proteomes" id="UP000594800"/>
    </source>
</evidence>
<dbReference type="PANTHER" id="PTHR30329">
    <property type="entry name" value="STATOR ELEMENT OF FLAGELLAR MOTOR COMPLEX"/>
    <property type="match status" value="1"/>
</dbReference>
<organism evidence="6 7">
    <name type="scientific">Pontivivens ytuae</name>
    <dbReference type="NCBI Taxonomy" id="2789856"/>
    <lineage>
        <taxon>Bacteria</taxon>
        <taxon>Pseudomonadati</taxon>
        <taxon>Pseudomonadota</taxon>
        <taxon>Alphaproteobacteria</taxon>
        <taxon>Rhodobacterales</taxon>
        <taxon>Paracoccaceae</taxon>
        <taxon>Pontivivens</taxon>
    </lineage>
</organism>
<dbReference type="CDD" id="cd07185">
    <property type="entry name" value="OmpA_C-like"/>
    <property type="match status" value="1"/>
</dbReference>
<dbReference type="InterPro" id="IPR006665">
    <property type="entry name" value="OmpA-like"/>
</dbReference>
<dbReference type="PROSITE" id="PS51123">
    <property type="entry name" value="OMPA_2"/>
    <property type="match status" value="1"/>
</dbReference>